<dbReference type="InterPro" id="IPR010997">
    <property type="entry name" value="HRDC-like_sf"/>
</dbReference>
<dbReference type="InterPro" id="IPR010285">
    <property type="entry name" value="DNA_helicase_pif1-like_DEAD"/>
</dbReference>
<dbReference type="Pfam" id="PF00570">
    <property type="entry name" value="HRDC"/>
    <property type="match status" value="1"/>
</dbReference>
<keyword evidence="1" id="KW-0547">Nucleotide-binding</keyword>
<dbReference type="SMART" id="SM00382">
    <property type="entry name" value="AAA"/>
    <property type="match status" value="1"/>
</dbReference>
<dbReference type="Gene3D" id="1.10.150.80">
    <property type="entry name" value="HRDC domain"/>
    <property type="match status" value="1"/>
</dbReference>
<dbReference type="GO" id="GO:0016787">
    <property type="term" value="F:hydrolase activity"/>
    <property type="evidence" value="ECO:0007669"/>
    <property type="project" value="UniProtKB-KW"/>
</dbReference>
<keyword evidence="1" id="KW-0067">ATP-binding</keyword>
<keyword evidence="1" id="KW-0378">Hydrolase</keyword>
<dbReference type="SUPFAM" id="SSF47819">
    <property type="entry name" value="HRDC-like"/>
    <property type="match status" value="1"/>
</dbReference>
<dbReference type="GO" id="GO:0005524">
    <property type="term" value="F:ATP binding"/>
    <property type="evidence" value="ECO:0007669"/>
    <property type="project" value="UniProtKB-KW"/>
</dbReference>
<keyword evidence="1" id="KW-0227">DNA damage</keyword>
<dbReference type="CDD" id="cd18809">
    <property type="entry name" value="SF1_C_RecD"/>
    <property type="match status" value="1"/>
</dbReference>
<reference evidence="4 5" key="1">
    <citation type="submission" date="2024-10" db="EMBL/GenBank/DDBJ databases">
        <title>Updated reference genomes for cyclostephanoid diatoms.</title>
        <authorList>
            <person name="Roberts W.R."/>
            <person name="Alverson A.J."/>
        </authorList>
    </citation>
    <scope>NUCLEOTIDE SEQUENCE [LARGE SCALE GENOMIC DNA]</scope>
    <source>
        <strain evidence="4 5">AJA010-31</strain>
    </source>
</reference>
<organism evidence="4 5">
    <name type="scientific">Cyclotella atomus</name>
    <dbReference type="NCBI Taxonomy" id="382360"/>
    <lineage>
        <taxon>Eukaryota</taxon>
        <taxon>Sar</taxon>
        <taxon>Stramenopiles</taxon>
        <taxon>Ochrophyta</taxon>
        <taxon>Bacillariophyta</taxon>
        <taxon>Coscinodiscophyceae</taxon>
        <taxon>Thalassiosirophycidae</taxon>
        <taxon>Stephanodiscales</taxon>
        <taxon>Stephanodiscaceae</taxon>
        <taxon>Cyclotella</taxon>
    </lineage>
</organism>
<dbReference type="GO" id="GO:0006310">
    <property type="term" value="P:DNA recombination"/>
    <property type="evidence" value="ECO:0007669"/>
    <property type="project" value="UniProtKB-KW"/>
</dbReference>
<name>A0ABD3QMX3_9STRA</name>
<feature type="region of interest" description="Disordered" evidence="2">
    <location>
        <begin position="105"/>
        <end position="129"/>
    </location>
</feature>
<proteinExistence type="inferred from homology"/>
<dbReference type="InterPro" id="IPR027417">
    <property type="entry name" value="P-loop_NTPase"/>
</dbReference>
<dbReference type="AlphaFoldDB" id="A0ABD3QMX3"/>
<dbReference type="GO" id="GO:0006281">
    <property type="term" value="P:DNA repair"/>
    <property type="evidence" value="ECO:0007669"/>
    <property type="project" value="UniProtKB-KW"/>
</dbReference>
<comment type="caution">
    <text evidence="4">The sequence shown here is derived from an EMBL/GenBank/DDBJ whole genome shotgun (WGS) entry which is preliminary data.</text>
</comment>
<keyword evidence="1" id="KW-0233">DNA recombination</keyword>
<dbReference type="Pfam" id="PF21530">
    <property type="entry name" value="Pif1_2B_dom"/>
    <property type="match status" value="1"/>
</dbReference>
<protein>
    <recommendedName>
        <fullName evidence="1">ATP-dependent DNA helicase</fullName>
        <ecNumber evidence="1">5.6.2.3</ecNumber>
    </recommendedName>
</protein>
<dbReference type="InterPro" id="IPR003593">
    <property type="entry name" value="AAA+_ATPase"/>
</dbReference>
<dbReference type="PROSITE" id="PS50967">
    <property type="entry name" value="HRDC"/>
    <property type="match status" value="1"/>
</dbReference>
<dbReference type="InterPro" id="IPR051055">
    <property type="entry name" value="PIF1_helicase"/>
</dbReference>
<dbReference type="Gene3D" id="3.40.50.300">
    <property type="entry name" value="P-loop containing nucleotide triphosphate hydrolases"/>
    <property type="match status" value="1"/>
</dbReference>
<evidence type="ECO:0000313" key="5">
    <source>
        <dbReference type="Proteomes" id="UP001530400"/>
    </source>
</evidence>
<dbReference type="EC" id="5.6.2.3" evidence="1"/>
<comment type="similarity">
    <text evidence="1">Belongs to the helicase family.</text>
</comment>
<dbReference type="PANTHER" id="PTHR47642">
    <property type="entry name" value="ATP-DEPENDENT DNA HELICASE"/>
    <property type="match status" value="1"/>
</dbReference>
<evidence type="ECO:0000313" key="4">
    <source>
        <dbReference type="EMBL" id="KAL3801457.1"/>
    </source>
</evidence>
<dbReference type="CDD" id="cd18037">
    <property type="entry name" value="DEXSc_Pif1_like"/>
    <property type="match status" value="1"/>
</dbReference>
<keyword evidence="1" id="KW-0234">DNA repair</keyword>
<dbReference type="Pfam" id="PF05970">
    <property type="entry name" value="PIF1"/>
    <property type="match status" value="1"/>
</dbReference>
<feature type="domain" description="HRDC" evidence="3">
    <location>
        <begin position="127"/>
        <end position="207"/>
    </location>
</feature>
<accession>A0ABD3QMX3</accession>
<dbReference type="PANTHER" id="PTHR47642:SF7">
    <property type="entry name" value="ATP-DEPENDENT DNA HELICASE PIF1"/>
    <property type="match status" value="1"/>
</dbReference>
<gene>
    <name evidence="4" type="ORF">ACHAWO_002169</name>
</gene>
<comment type="catalytic activity">
    <reaction evidence="1">
        <text>ATP + H2O = ADP + phosphate + H(+)</text>
        <dbReference type="Rhea" id="RHEA:13065"/>
        <dbReference type="ChEBI" id="CHEBI:15377"/>
        <dbReference type="ChEBI" id="CHEBI:15378"/>
        <dbReference type="ChEBI" id="CHEBI:30616"/>
        <dbReference type="ChEBI" id="CHEBI:43474"/>
        <dbReference type="ChEBI" id="CHEBI:456216"/>
        <dbReference type="EC" id="5.6.2.3"/>
    </reaction>
</comment>
<dbReference type="InterPro" id="IPR002121">
    <property type="entry name" value="HRDC_dom"/>
</dbReference>
<keyword evidence="1" id="KW-0347">Helicase</keyword>
<evidence type="ECO:0000256" key="2">
    <source>
        <dbReference type="SAM" id="MobiDB-lite"/>
    </source>
</evidence>
<dbReference type="EMBL" id="JALLPJ020000132">
    <property type="protein sequence ID" value="KAL3801457.1"/>
    <property type="molecule type" value="Genomic_DNA"/>
</dbReference>
<dbReference type="InterPro" id="IPR044876">
    <property type="entry name" value="HRDC_dom_sf"/>
</dbReference>
<evidence type="ECO:0000259" key="3">
    <source>
        <dbReference type="PROSITE" id="PS50967"/>
    </source>
</evidence>
<keyword evidence="5" id="KW-1185">Reference proteome</keyword>
<comment type="cofactor">
    <cofactor evidence="1">
        <name>Mg(2+)</name>
        <dbReference type="ChEBI" id="CHEBI:18420"/>
    </cofactor>
</comment>
<evidence type="ECO:0000256" key="1">
    <source>
        <dbReference type="RuleBase" id="RU363044"/>
    </source>
</evidence>
<sequence>MIGKANKFSAMATVLTSLFSRQFATSFRTSAMLHRRRVIPRQLGFVPAASASLFITSNPFHARYLLHQQQFTTSLQTYIDNFIEDSGVIVEETLDIHDVKHYSSSMQIEEENTDQTKSPSSDVSDDKTKRNQLKKELIQYRIDQSESISKPAWNIFTNAALDGMCASLPATKEELLQVKGIGPKKLEMYGDDILEIVGKYTVDGTLTPEQVVPSTTSTTSNKSKLLKRPEPIQFESLTQEQRQAALMAIEGKSIFISGAAGTGKSHVSKYIIQSLQRQNKKVSPTAPTGVAAINVGGSTLHSFFGIGLGLGSAPSLVRKIRKKQAVVQRINETDVLLIDEVSMLSCDLLETLDGVARLIREREDEPMGGLQIVAVGDFYQLPPIVKQQQKEPTIFQDEAQDGRLFCFDSPIWTELGLHTNTIQLSKVQRQEHGSKFEMFLGMVRNGNVPSNILRDFNRKCLISNDNPLPDDGIIPTRIYTHNADVDSMNESRLAQLEGKEVICTAIDEWRERMPVGTSPTVKKNMKASIAGELADEVRLKVGAQVMLTRNKDLENGYQSLVNGSRGVVESFKDDLPIVRFDNGRVEKVAKVEATRYNPDGGVGALVRKQLPLKLAWATTVHKSQGSTLTRAILDISKVSLVLGLLHY</sequence>
<dbReference type="SMART" id="SM00341">
    <property type="entry name" value="HRDC"/>
    <property type="match status" value="1"/>
</dbReference>
<dbReference type="Proteomes" id="UP001530400">
    <property type="component" value="Unassembled WGS sequence"/>
</dbReference>
<dbReference type="GO" id="GO:0043139">
    <property type="term" value="F:5'-3' DNA helicase activity"/>
    <property type="evidence" value="ECO:0007669"/>
    <property type="project" value="UniProtKB-EC"/>
</dbReference>
<dbReference type="InterPro" id="IPR049163">
    <property type="entry name" value="Pif1-like_2B_dom"/>
</dbReference>
<dbReference type="SUPFAM" id="SSF52540">
    <property type="entry name" value="P-loop containing nucleoside triphosphate hydrolases"/>
    <property type="match status" value="2"/>
</dbReference>